<protein>
    <submittedName>
        <fullName evidence="3">Uncharacterized protein</fullName>
    </submittedName>
</protein>
<sequence>MKLAQKPNRETGSKCCLAPRTSPVSSTTQTTSAASPGNGLKSQGVGSSVIIVVVCVTLLLLLIVLILIIFYKRFSSSKNTNTGAAQKNNETEAPVRHEGTVMNFNDGDNGEKVRGQNQSDKKTKEEFNWS</sequence>
<proteinExistence type="predicted"/>
<feature type="compositionally biased region" description="Polar residues" evidence="1">
    <location>
        <begin position="78"/>
        <end position="88"/>
    </location>
</feature>
<feature type="compositionally biased region" description="Basic and acidic residues" evidence="1">
    <location>
        <begin position="109"/>
        <end position="130"/>
    </location>
</feature>
<evidence type="ECO:0000256" key="1">
    <source>
        <dbReference type="SAM" id="MobiDB-lite"/>
    </source>
</evidence>
<evidence type="ECO:0000256" key="2">
    <source>
        <dbReference type="SAM" id="Phobius"/>
    </source>
</evidence>
<evidence type="ECO:0000313" key="3">
    <source>
        <dbReference type="EMBL" id="KAF3690350.1"/>
    </source>
</evidence>
<feature type="compositionally biased region" description="Low complexity" evidence="1">
    <location>
        <begin position="21"/>
        <end position="36"/>
    </location>
</feature>
<gene>
    <name evidence="3" type="ORF">EXN66_Car006022</name>
</gene>
<dbReference type="Proteomes" id="UP000503349">
    <property type="component" value="Chromosome 5"/>
</dbReference>
<keyword evidence="4" id="KW-1185">Reference proteome</keyword>
<feature type="transmembrane region" description="Helical" evidence="2">
    <location>
        <begin position="49"/>
        <end position="71"/>
    </location>
</feature>
<organism evidence="3 4">
    <name type="scientific">Channa argus</name>
    <name type="common">Northern snakehead</name>
    <name type="synonym">Ophicephalus argus</name>
    <dbReference type="NCBI Taxonomy" id="215402"/>
    <lineage>
        <taxon>Eukaryota</taxon>
        <taxon>Metazoa</taxon>
        <taxon>Chordata</taxon>
        <taxon>Craniata</taxon>
        <taxon>Vertebrata</taxon>
        <taxon>Euteleostomi</taxon>
        <taxon>Actinopterygii</taxon>
        <taxon>Neopterygii</taxon>
        <taxon>Teleostei</taxon>
        <taxon>Neoteleostei</taxon>
        <taxon>Acanthomorphata</taxon>
        <taxon>Anabantaria</taxon>
        <taxon>Anabantiformes</taxon>
        <taxon>Channoidei</taxon>
        <taxon>Channidae</taxon>
        <taxon>Channa</taxon>
    </lineage>
</organism>
<feature type="region of interest" description="Disordered" evidence="1">
    <location>
        <begin position="1"/>
        <end position="43"/>
    </location>
</feature>
<feature type="region of interest" description="Disordered" evidence="1">
    <location>
        <begin position="78"/>
        <end position="130"/>
    </location>
</feature>
<evidence type="ECO:0000313" key="4">
    <source>
        <dbReference type="Proteomes" id="UP000503349"/>
    </source>
</evidence>
<reference evidence="3 4" key="1">
    <citation type="submission" date="2019-02" db="EMBL/GenBank/DDBJ databases">
        <title>Opniocepnalus argus genome.</title>
        <authorList>
            <person name="Zhou C."/>
            <person name="Xiao S."/>
        </authorList>
    </citation>
    <scope>NUCLEOTIDE SEQUENCE [LARGE SCALE GENOMIC DNA]</scope>
    <source>
        <strain evidence="3">OARG1902GOOAL</strain>
        <tissue evidence="3">Muscle</tissue>
    </source>
</reference>
<dbReference type="EMBL" id="CM015716">
    <property type="protein sequence ID" value="KAF3690350.1"/>
    <property type="molecule type" value="Genomic_DNA"/>
</dbReference>
<dbReference type="AlphaFoldDB" id="A0A6G1PJ71"/>
<feature type="compositionally biased region" description="Basic and acidic residues" evidence="1">
    <location>
        <begin position="89"/>
        <end position="99"/>
    </location>
</feature>
<keyword evidence="2" id="KW-1133">Transmembrane helix</keyword>
<keyword evidence="2" id="KW-0472">Membrane</keyword>
<reference evidence="4" key="2">
    <citation type="submission" date="2019-02" db="EMBL/GenBank/DDBJ databases">
        <title>Opniocepnalus argus Var Kimnra genome.</title>
        <authorList>
            <person name="Zhou C."/>
            <person name="Xiao S."/>
        </authorList>
    </citation>
    <scope>NUCLEOTIDE SEQUENCE [LARGE SCALE GENOMIC DNA]</scope>
</reference>
<keyword evidence="2" id="KW-0812">Transmembrane</keyword>
<accession>A0A6G1PJ71</accession>
<name>A0A6G1PJ71_CHAAH</name>